<sequence>MIFLKSVFSLPNTRFLHRRSPTIIQCTMSLKARSMPRIDIPTKMKIELTSTEEEICALLNDCTNHLAEKGINTTCRIAGGWVRDKLLGSQSHDIDIALSDIMGLPFAEHLAGFAESKGIKTGSISKIAQNPDRSKHLETATFKFLGLDIDLVNLRSEEYADSSRIPTEVTFGTPLQDALRRDTTINALFYNIHTHSVEDFTGKGLEDLRNGIIRTPLPPRETFLDDPLRILRCIRFASRYGFKIVLEAEEAAKDPVIQNALMSKVARERAGEELSKMLKGRDPLLSICLIHKLSLYHSIFSVIPEAISSTFSAPPSASDTSLSAANILHALLHPAESPNLPVAHPTLFSRITNDTSCISRLYLAAALTPYRNVTYMDQKRKTQKAVEFIIRESLKLGVQNHFLDGVPSLFAAARLLQNPALDQEKFRNPSERVAIGLLLREKVIHNHNTGSHWTTSLLFSLVQELVPYYDSLNDKLDTSKAASIIELYNAFVNRIEELDLLEMIDAKPLLDGHEVVEASGATKSGAWTGKVMTKILAWQLDNPGATKDTCRSWLGEERREGRLVIAEETTEPVCKRARTR</sequence>
<dbReference type="Pfam" id="PF01743">
    <property type="entry name" value="PolyA_pol"/>
    <property type="match status" value="1"/>
</dbReference>
<keyword evidence="2 4" id="KW-0808">Transferase</keyword>
<dbReference type="GO" id="GO:0003723">
    <property type="term" value="F:RNA binding"/>
    <property type="evidence" value="ECO:0007669"/>
    <property type="project" value="UniProtKB-KW"/>
</dbReference>
<dbReference type="GO" id="GO:0052929">
    <property type="term" value="F:ATP:3'-cytidine-cytidine-tRNA adenylyltransferase activity"/>
    <property type="evidence" value="ECO:0007669"/>
    <property type="project" value="TreeGrafter"/>
</dbReference>
<reference evidence="6" key="1">
    <citation type="submission" date="2020-11" db="EMBL/GenBank/DDBJ databases">
        <authorList>
            <consortium name="DOE Joint Genome Institute"/>
            <person name="Ahrendt S."/>
            <person name="Riley R."/>
            <person name="Andreopoulos W."/>
            <person name="Labutti K."/>
            <person name="Pangilinan J."/>
            <person name="Ruiz-Duenas F.J."/>
            <person name="Barrasa J.M."/>
            <person name="Sanchez-Garcia M."/>
            <person name="Camarero S."/>
            <person name="Miyauchi S."/>
            <person name="Serrano A."/>
            <person name="Linde D."/>
            <person name="Babiker R."/>
            <person name="Drula E."/>
            <person name="Ayuso-Fernandez I."/>
            <person name="Pacheco R."/>
            <person name="Padilla G."/>
            <person name="Ferreira P."/>
            <person name="Barriuso J."/>
            <person name="Kellner H."/>
            <person name="Castanera R."/>
            <person name="Alfaro M."/>
            <person name="Ramirez L."/>
            <person name="Pisabarro A.G."/>
            <person name="Kuo A."/>
            <person name="Tritt A."/>
            <person name="Lipzen A."/>
            <person name="He G."/>
            <person name="Yan M."/>
            <person name="Ng V."/>
            <person name="Cullen D."/>
            <person name="Martin F."/>
            <person name="Rosso M.-N."/>
            <person name="Henrissat B."/>
            <person name="Hibbett D."/>
            <person name="Martinez A.T."/>
            <person name="Grigoriev I.V."/>
        </authorList>
    </citation>
    <scope>NUCLEOTIDE SEQUENCE</scope>
    <source>
        <strain evidence="6">CBS 247.69</strain>
    </source>
</reference>
<evidence type="ECO:0000256" key="2">
    <source>
        <dbReference type="ARBA" id="ARBA00022679"/>
    </source>
</evidence>
<gene>
    <name evidence="6" type="ORF">BDZ94DRAFT_1269959</name>
</gene>
<dbReference type="GO" id="GO:0052927">
    <property type="term" value="F:CC tRNA cytidylyltransferase activity"/>
    <property type="evidence" value="ECO:0007669"/>
    <property type="project" value="TreeGrafter"/>
</dbReference>
<keyword evidence="7" id="KW-1185">Reference proteome</keyword>
<dbReference type="GO" id="GO:0001680">
    <property type="term" value="P:tRNA 3'-terminal CCA addition"/>
    <property type="evidence" value="ECO:0007669"/>
    <property type="project" value="TreeGrafter"/>
</dbReference>
<evidence type="ECO:0000256" key="1">
    <source>
        <dbReference type="ARBA" id="ARBA00007265"/>
    </source>
</evidence>
<evidence type="ECO:0000256" key="4">
    <source>
        <dbReference type="RuleBase" id="RU003953"/>
    </source>
</evidence>
<dbReference type="SUPFAM" id="SSF81301">
    <property type="entry name" value="Nucleotidyltransferase"/>
    <property type="match status" value="1"/>
</dbReference>
<evidence type="ECO:0000256" key="3">
    <source>
        <dbReference type="ARBA" id="ARBA00022884"/>
    </source>
</evidence>
<protein>
    <recommendedName>
        <fullName evidence="5">Poly A polymerase head domain-containing protein</fullName>
    </recommendedName>
</protein>
<name>A0A9P6CF75_9AGAR</name>
<dbReference type="PANTHER" id="PTHR13734:SF5">
    <property type="entry name" value="CCA TRNA NUCLEOTIDYLTRANSFERASE, MITOCHONDRIAL"/>
    <property type="match status" value="1"/>
</dbReference>
<evidence type="ECO:0000313" key="7">
    <source>
        <dbReference type="Proteomes" id="UP000807353"/>
    </source>
</evidence>
<dbReference type="CDD" id="cd05398">
    <property type="entry name" value="NT_ClassII-CCAase"/>
    <property type="match status" value="1"/>
</dbReference>
<dbReference type="Gene3D" id="3.30.460.10">
    <property type="entry name" value="Beta Polymerase, domain 2"/>
    <property type="match status" value="1"/>
</dbReference>
<dbReference type="AlphaFoldDB" id="A0A9P6CF75"/>
<keyword evidence="3 4" id="KW-0694">RNA-binding</keyword>
<dbReference type="Gene3D" id="1.10.3090.10">
    <property type="entry name" value="cca-adding enzyme, domain 2"/>
    <property type="match status" value="1"/>
</dbReference>
<dbReference type="EMBL" id="MU150332">
    <property type="protein sequence ID" value="KAF9458754.1"/>
    <property type="molecule type" value="Genomic_DNA"/>
</dbReference>
<comment type="similarity">
    <text evidence="1 4">Belongs to the tRNA nucleotidyltransferase/poly(A) polymerase family.</text>
</comment>
<dbReference type="PANTHER" id="PTHR13734">
    <property type="entry name" value="TRNA-NUCLEOTIDYLTRANSFERASE"/>
    <property type="match status" value="1"/>
</dbReference>
<dbReference type="FunFam" id="3.30.460.10:FF:000019">
    <property type="entry name" value="tRNA nucleotidyltransferase cca2"/>
    <property type="match status" value="1"/>
</dbReference>
<evidence type="ECO:0000313" key="6">
    <source>
        <dbReference type="EMBL" id="KAF9458754.1"/>
    </source>
</evidence>
<dbReference type="GO" id="GO:0005739">
    <property type="term" value="C:mitochondrion"/>
    <property type="evidence" value="ECO:0007669"/>
    <property type="project" value="UniProtKB-ARBA"/>
</dbReference>
<proteinExistence type="inferred from homology"/>
<dbReference type="Proteomes" id="UP000807353">
    <property type="component" value="Unassembled WGS sequence"/>
</dbReference>
<evidence type="ECO:0000259" key="5">
    <source>
        <dbReference type="Pfam" id="PF01743"/>
    </source>
</evidence>
<dbReference type="InterPro" id="IPR002646">
    <property type="entry name" value="PolA_pol_head_dom"/>
</dbReference>
<organism evidence="6 7">
    <name type="scientific">Collybia nuda</name>
    <dbReference type="NCBI Taxonomy" id="64659"/>
    <lineage>
        <taxon>Eukaryota</taxon>
        <taxon>Fungi</taxon>
        <taxon>Dikarya</taxon>
        <taxon>Basidiomycota</taxon>
        <taxon>Agaricomycotina</taxon>
        <taxon>Agaricomycetes</taxon>
        <taxon>Agaricomycetidae</taxon>
        <taxon>Agaricales</taxon>
        <taxon>Tricholomatineae</taxon>
        <taxon>Clitocybaceae</taxon>
        <taxon>Collybia</taxon>
    </lineage>
</organism>
<feature type="domain" description="Poly A polymerase head" evidence="5">
    <location>
        <begin position="75"/>
        <end position="214"/>
    </location>
</feature>
<dbReference type="SUPFAM" id="SSF81891">
    <property type="entry name" value="Poly A polymerase C-terminal region-like"/>
    <property type="match status" value="1"/>
</dbReference>
<dbReference type="OrthoDB" id="445712at2759"/>
<comment type="caution">
    <text evidence="6">The sequence shown here is derived from an EMBL/GenBank/DDBJ whole genome shotgun (WGS) entry which is preliminary data.</text>
</comment>
<accession>A0A9P6CF75</accession>
<dbReference type="InterPro" id="IPR043519">
    <property type="entry name" value="NT_sf"/>
</dbReference>